<name>A0A0D3IF56_EMIH1</name>
<dbReference type="AlphaFoldDB" id="A0A0D3IF56"/>
<dbReference type="HOGENOM" id="CLU_2054116_0_0_1"/>
<proteinExistence type="predicted"/>
<keyword evidence="2" id="KW-1185">Reference proteome</keyword>
<accession>A0A0D3IF56</accession>
<dbReference type="EnsemblProtists" id="EOD09891">
    <property type="protein sequence ID" value="EOD09891"/>
    <property type="gene ID" value="EMIHUDRAFT_248617"/>
</dbReference>
<evidence type="ECO:0000313" key="1">
    <source>
        <dbReference type="EnsemblProtists" id="EOD09891"/>
    </source>
</evidence>
<sequence length="120" mass="13364">MAAKRRRLDMESLALEESVQKRIAASYLINFRETFGYSSGPGRVSPVGNCLPCYQERYLKGLRVENHILAILGLWLPADVAGANTLRITAYVSSLVVFARRRPVDSRTYPAVQSDYAKAA</sequence>
<dbReference type="PaxDb" id="2903-EOD09891"/>
<protein>
    <submittedName>
        <fullName evidence="1">Uncharacterized protein</fullName>
    </submittedName>
</protein>
<reference evidence="2" key="1">
    <citation type="journal article" date="2013" name="Nature">
        <title>Pan genome of the phytoplankton Emiliania underpins its global distribution.</title>
        <authorList>
            <person name="Read B.A."/>
            <person name="Kegel J."/>
            <person name="Klute M.J."/>
            <person name="Kuo A."/>
            <person name="Lefebvre S.C."/>
            <person name="Maumus F."/>
            <person name="Mayer C."/>
            <person name="Miller J."/>
            <person name="Monier A."/>
            <person name="Salamov A."/>
            <person name="Young J."/>
            <person name="Aguilar M."/>
            <person name="Claverie J.M."/>
            <person name="Frickenhaus S."/>
            <person name="Gonzalez K."/>
            <person name="Herman E.K."/>
            <person name="Lin Y.C."/>
            <person name="Napier J."/>
            <person name="Ogata H."/>
            <person name="Sarno A.F."/>
            <person name="Shmutz J."/>
            <person name="Schroeder D."/>
            <person name="de Vargas C."/>
            <person name="Verret F."/>
            <person name="von Dassow P."/>
            <person name="Valentin K."/>
            <person name="Van de Peer Y."/>
            <person name="Wheeler G."/>
            <person name="Dacks J.B."/>
            <person name="Delwiche C.F."/>
            <person name="Dyhrman S.T."/>
            <person name="Glockner G."/>
            <person name="John U."/>
            <person name="Richards T."/>
            <person name="Worden A.Z."/>
            <person name="Zhang X."/>
            <person name="Grigoriev I.V."/>
            <person name="Allen A.E."/>
            <person name="Bidle K."/>
            <person name="Borodovsky M."/>
            <person name="Bowler C."/>
            <person name="Brownlee C."/>
            <person name="Cock J.M."/>
            <person name="Elias M."/>
            <person name="Gladyshev V.N."/>
            <person name="Groth M."/>
            <person name="Guda C."/>
            <person name="Hadaegh A."/>
            <person name="Iglesias-Rodriguez M.D."/>
            <person name="Jenkins J."/>
            <person name="Jones B.M."/>
            <person name="Lawson T."/>
            <person name="Leese F."/>
            <person name="Lindquist E."/>
            <person name="Lobanov A."/>
            <person name="Lomsadze A."/>
            <person name="Malik S.B."/>
            <person name="Marsh M.E."/>
            <person name="Mackinder L."/>
            <person name="Mock T."/>
            <person name="Mueller-Roeber B."/>
            <person name="Pagarete A."/>
            <person name="Parker M."/>
            <person name="Probert I."/>
            <person name="Quesneville H."/>
            <person name="Raines C."/>
            <person name="Rensing S.A."/>
            <person name="Riano-Pachon D.M."/>
            <person name="Richier S."/>
            <person name="Rokitta S."/>
            <person name="Shiraiwa Y."/>
            <person name="Soanes D.M."/>
            <person name="van der Giezen M."/>
            <person name="Wahlund T.M."/>
            <person name="Williams B."/>
            <person name="Wilson W."/>
            <person name="Wolfe G."/>
            <person name="Wurch L.L."/>
        </authorList>
    </citation>
    <scope>NUCLEOTIDE SEQUENCE</scope>
</reference>
<reference evidence="1" key="2">
    <citation type="submission" date="2024-10" db="UniProtKB">
        <authorList>
            <consortium name="EnsemblProtists"/>
        </authorList>
    </citation>
    <scope>IDENTIFICATION</scope>
</reference>
<dbReference type="Proteomes" id="UP000013827">
    <property type="component" value="Unassembled WGS sequence"/>
</dbReference>
<dbReference type="KEGG" id="ehx:EMIHUDRAFT_248617"/>
<dbReference type="GeneID" id="17256046"/>
<dbReference type="RefSeq" id="XP_005762320.1">
    <property type="nucleotide sequence ID" value="XM_005762263.1"/>
</dbReference>
<evidence type="ECO:0000313" key="2">
    <source>
        <dbReference type="Proteomes" id="UP000013827"/>
    </source>
</evidence>
<organism evidence="1 2">
    <name type="scientific">Emiliania huxleyi (strain CCMP1516)</name>
    <dbReference type="NCBI Taxonomy" id="280463"/>
    <lineage>
        <taxon>Eukaryota</taxon>
        <taxon>Haptista</taxon>
        <taxon>Haptophyta</taxon>
        <taxon>Prymnesiophyceae</taxon>
        <taxon>Isochrysidales</taxon>
        <taxon>Noelaerhabdaceae</taxon>
        <taxon>Emiliania</taxon>
    </lineage>
</organism>